<proteinExistence type="predicted"/>
<sequence>LIHCMSSLGGPSTKDSSAAGASAQCNLGNEELNISVVDKMLLMGKVGFKSNSFFRLGKGSCGYHKA</sequence>
<dbReference type="Proteomes" id="UP000095281">
    <property type="component" value="Unplaced"/>
</dbReference>
<evidence type="ECO:0000313" key="3">
    <source>
        <dbReference type="WBParaSite" id="MhA1_Contig3412.frz3.gene1"/>
    </source>
</evidence>
<feature type="region of interest" description="Disordered" evidence="1">
    <location>
        <begin position="1"/>
        <end position="20"/>
    </location>
</feature>
<evidence type="ECO:0000313" key="2">
    <source>
        <dbReference type="Proteomes" id="UP000095281"/>
    </source>
</evidence>
<dbReference type="AlphaFoldDB" id="A0A1I8BMF9"/>
<protein>
    <submittedName>
        <fullName evidence="3">Protein kinase domain-containing protein</fullName>
    </submittedName>
</protein>
<accession>A0A1I8BMF9</accession>
<reference evidence="3" key="1">
    <citation type="submission" date="2016-11" db="UniProtKB">
        <authorList>
            <consortium name="WormBaseParasite"/>
        </authorList>
    </citation>
    <scope>IDENTIFICATION</scope>
</reference>
<keyword evidence="2" id="KW-1185">Reference proteome</keyword>
<evidence type="ECO:0000256" key="1">
    <source>
        <dbReference type="SAM" id="MobiDB-lite"/>
    </source>
</evidence>
<dbReference type="WBParaSite" id="MhA1_Contig3412.frz3.gene1">
    <property type="protein sequence ID" value="MhA1_Contig3412.frz3.gene1"/>
    <property type="gene ID" value="MhA1_Contig3412.frz3.gene1"/>
</dbReference>
<organism evidence="2 3">
    <name type="scientific">Meloidogyne hapla</name>
    <name type="common">Root-knot nematode worm</name>
    <dbReference type="NCBI Taxonomy" id="6305"/>
    <lineage>
        <taxon>Eukaryota</taxon>
        <taxon>Metazoa</taxon>
        <taxon>Ecdysozoa</taxon>
        <taxon>Nematoda</taxon>
        <taxon>Chromadorea</taxon>
        <taxon>Rhabditida</taxon>
        <taxon>Tylenchina</taxon>
        <taxon>Tylenchomorpha</taxon>
        <taxon>Tylenchoidea</taxon>
        <taxon>Meloidogynidae</taxon>
        <taxon>Meloidogyninae</taxon>
        <taxon>Meloidogyne</taxon>
    </lineage>
</organism>
<name>A0A1I8BMF9_MELHA</name>